<evidence type="ECO:0008006" key="3">
    <source>
        <dbReference type="Google" id="ProtNLM"/>
    </source>
</evidence>
<evidence type="ECO:0000313" key="2">
    <source>
        <dbReference type="Proteomes" id="UP000289691"/>
    </source>
</evidence>
<dbReference type="RefSeq" id="WP_129069990.1">
    <property type="nucleotide sequence ID" value="NZ_RDFA01000006.1"/>
</dbReference>
<keyword evidence="2" id="KW-1185">Reference proteome</keyword>
<dbReference type="AlphaFoldDB" id="A0A498KY81"/>
<evidence type="ECO:0000313" key="1">
    <source>
        <dbReference type="EMBL" id="RXK47280.1"/>
    </source>
</evidence>
<dbReference type="PROSITE" id="PS51257">
    <property type="entry name" value="PROKAR_LIPOPROTEIN"/>
    <property type="match status" value="1"/>
</dbReference>
<comment type="caution">
    <text evidence="1">The sequence shown here is derived from an EMBL/GenBank/DDBJ whole genome shotgun (WGS) entry which is preliminary data.</text>
</comment>
<dbReference type="EMBL" id="RDFA01000006">
    <property type="protein sequence ID" value="RXK47280.1"/>
    <property type="molecule type" value="Genomic_DNA"/>
</dbReference>
<name>A0A498KY81_9EURY</name>
<proteinExistence type="predicted"/>
<dbReference type="OrthoDB" id="85977at2157"/>
<gene>
    <name evidence="1" type="ORF">EAF64_15975</name>
</gene>
<reference evidence="1 2" key="1">
    <citation type="submission" date="2019-01" db="EMBL/GenBank/DDBJ databases">
        <title>Halorientalis sp. F13-25 a new haloarchaeum isolated from hypersaline water.</title>
        <authorList>
            <person name="Ana D.-V."/>
            <person name="Cristina S.-P."/>
            <person name="Antonio V."/>
        </authorList>
    </citation>
    <scope>NUCLEOTIDE SEQUENCE [LARGE SCALE GENOMIC DNA]</scope>
    <source>
        <strain evidence="1 2">F13-25</strain>
    </source>
</reference>
<dbReference type="Gene3D" id="1.10.10.2910">
    <property type="match status" value="1"/>
</dbReference>
<dbReference type="Proteomes" id="UP000289691">
    <property type="component" value="Unassembled WGS sequence"/>
</dbReference>
<organism evidence="1 2">
    <name type="scientific">Halorientalis pallida</name>
    <dbReference type="NCBI Taxonomy" id="2479928"/>
    <lineage>
        <taxon>Archaea</taxon>
        <taxon>Methanobacteriati</taxon>
        <taxon>Methanobacteriota</taxon>
        <taxon>Stenosarchaea group</taxon>
        <taxon>Halobacteria</taxon>
        <taxon>Halobacteriales</taxon>
        <taxon>Haloarculaceae</taxon>
        <taxon>Halorientalis</taxon>
    </lineage>
</organism>
<protein>
    <recommendedName>
        <fullName evidence="3">DUF4157 domain-containing protein</fullName>
    </recommendedName>
</protein>
<sequence>MKRTVAALVLLALVALAGCNAPIDDGGRPDPLWDRVGWEGGHWYDDPIRVTTDDGLNEREREAVVARAMARIEHLRGEEFRDPVPVAVISRQEYRERYGGGGGRDRFGDQLYEALLLVGENSSTADDRGQALDASVQGFYATRTGEIVLVSDSATPTVDRSTLVHELVHALQHQQLSLGVATETQDARRAQLSVIEGEANNLQTMYADRCGEAWDCVERPTRQGSGGGDSDLNLGLFLTIFAPYATGPDFVEAIRDRGGWAAVDDLYAQFPTSTEQVIHPETYPDEEPVSVTVADRSNDDWNRYDRDPAGDTAGEAAIYAMLWANGAIDQQGRTVYDYDSRYSAGWAGDRIVPYRNGDRDGYVWASEWDTTADAREFVRAYRAILASRASERPAQNVYVLPESDAFGDAFRVTREGQRVRIVNGPTAGALPAVGGDE</sequence>
<dbReference type="InterPro" id="IPR047792">
    <property type="entry name" value="Hvo_1808-like"/>
</dbReference>
<dbReference type="NCBIfam" id="NF038145">
    <property type="entry name" value="Hvo_1808_fam"/>
    <property type="match status" value="1"/>
</dbReference>
<accession>A0A498KY81</accession>